<dbReference type="Proteomes" id="UP000605992">
    <property type="component" value="Unassembled WGS sequence"/>
</dbReference>
<evidence type="ECO:0000313" key="2">
    <source>
        <dbReference type="EMBL" id="GII55816.1"/>
    </source>
</evidence>
<organism evidence="2 3">
    <name type="scientific">Planotetraspora thailandica</name>
    <dbReference type="NCBI Taxonomy" id="487172"/>
    <lineage>
        <taxon>Bacteria</taxon>
        <taxon>Bacillati</taxon>
        <taxon>Actinomycetota</taxon>
        <taxon>Actinomycetes</taxon>
        <taxon>Streptosporangiales</taxon>
        <taxon>Streptosporangiaceae</taxon>
        <taxon>Planotetraspora</taxon>
    </lineage>
</organism>
<comment type="caution">
    <text evidence="2">The sequence shown here is derived from an EMBL/GenBank/DDBJ whole genome shotgun (WGS) entry which is preliminary data.</text>
</comment>
<sequence length="322" mass="36284">MDLITTAIARARGIDKDELAALVATGEIWRFTRGAYYTGEHPRALAVRAQIVAAVCGPTTTVCRRTAAWLWGLDVLPPGKDAHDWPVELLVPAGDRTRPRRPGCRAYEADVPPSDVTQLGGVMITTQERTALDCARFLPRLEAVAALDQFLRRQVAVEALWSRAAALAGRRNARRLRETLWLADAGAQAPSESWTRVLIVDVGLPRPRTQIPVVLPSGAEVFVDMGYQRFQVGVEYDGERYHSSSEDRAHDAWRRAQLRECGWTLVVVRKSDVLSNPADYLELLTQKLRERGWQPSERQLTLVLMRLRMLRNREARLRRYAA</sequence>
<name>A0A8J3V6G6_9ACTN</name>
<dbReference type="Gene3D" id="3.40.960.10">
    <property type="entry name" value="VSR Endonuclease"/>
    <property type="match status" value="1"/>
</dbReference>
<reference evidence="2" key="1">
    <citation type="submission" date="2021-01" db="EMBL/GenBank/DDBJ databases">
        <title>Whole genome shotgun sequence of Planotetraspora thailandica NBRC 104271.</title>
        <authorList>
            <person name="Komaki H."/>
            <person name="Tamura T."/>
        </authorList>
    </citation>
    <scope>NUCLEOTIDE SEQUENCE</scope>
    <source>
        <strain evidence="2">NBRC 104271</strain>
    </source>
</reference>
<dbReference type="Pfam" id="PF18741">
    <property type="entry name" value="MTES_1575"/>
    <property type="match status" value="1"/>
</dbReference>
<evidence type="ECO:0000259" key="1">
    <source>
        <dbReference type="Pfam" id="PF18741"/>
    </source>
</evidence>
<keyword evidence="3" id="KW-1185">Reference proteome</keyword>
<dbReference type="RefSeq" id="WP_203946005.1">
    <property type="nucleotide sequence ID" value="NZ_BOOR01000030.1"/>
</dbReference>
<dbReference type="InterPro" id="IPR049468">
    <property type="entry name" value="Restrct_endonuc-II-like_dom"/>
</dbReference>
<dbReference type="SUPFAM" id="SSF52980">
    <property type="entry name" value="Restriction endonuclease-like"/>
    <property type="match status" value="1"/>
</dbReference>
<proteinExistence type="predicted"/>
<dbReference type="EMBL" id="BOOR01000030">
    <property type="protein sequence ID" value="GII55816.1"/>
    <property type="molecule type" value="Genomic_DNA"/>
</dbReference>
<protein>
    <recommendedName>
        <fullName evidence="1">Restriction endonuclease type II-like domain-containing protein</fullName>
    </recommendedName>
</protein>
<dbReference type="AlphaFoldDB" id="A0A8J3V6G6"/>
<accession>A0A8J3V6G6</accession>
<feature type="domain" description="Restriction endonuclease type II-like" evidence="1">
    <location>
        <begin position="227"/>
        <end position="288"/>
    </location>
</feature>
<evidence type="ECO:0000313" key="3">
    <source>
        <dbReference type="Proteomes" id="UP000605992"/>
    </source>
</evidence>
<dbReference type="InterPro" id="IPR011335">
    <property type="entry name" value="Restrct_endonuc-II-like"/>
</dbReference>
<gene>
    <name evidence="2" type="ORF">Pth03_42050</name>
</gene>